<dbReference type="RefSeq" id="WP_187806046.1">
    <property type="nucleotide sequence ID" value="NZ_LZEU01000001.1"/>
</dbReference>
<dbReference type="Proteomes" id="UP000744555">
    <property type="component" value="Unassembled WGS sequence"/>
</dbReference>
<name>A0ABR7S2N2_AQUAC</name>
<reference evidence="1 2" key="1">
    <citation type="submission" date="2016-06" db="EMBL/GenBank/DDBJ databases">
        <authorList>
            <person name="Ramos C."/>
            <person name="Pintado A."/>
            <person name="Crespo-Gomez J.I."/>
        </authorList>
    </citation>
    <scope>NUCLEOTIDE SEQUENCE [LARGE SCALE GENOMIC DNA]</scope>
    <source>
        <strain evidence="1 2">AVO110</strain>
    </source>
</reference>
<accession>A0ABR7S2N2</accession>
<evidence type="ECO:0000313" key="2">
    <source>
        <dbReference type="Proteomes" id="UP000744555"/>
    </source>
</evidence>
<organism evidence="1 2">
    <name type="scientific">Aquipseudomonas alcaligenes</name>
    <name type="common">Pseudomonas alcaligenes</name>
    <dbReference type="NCBI Taxonomy" id="43263"/>
    <lineage>
        <taxon>Bacteria</taxon>
        <taxon>Pseudomonadati</taxon>
        <taxon>Pseudomonadota</taxon>
        <taxon>Gammaproteobacteria</taxon>
        <taxon>Pseudomonadales</taxon>
        <taxon>Pseudomonadaceae</taxon>
        <taxon>Aquipseudomonas</taxon>
    </lineage>
</organism>
<sequence>MGFFTDQEQDSVKIKRWILHVVGGKAFDAMPERKPEHSEFFLTKILETAADPIFSFKTTSTTRKEIEAIATGVETFERGAQSLARNFNGQHVGGSADGVLCMFELSVSDSQTKIYSLIKYDYRMALEQDGDKPEAALRRIVTALIDDNKAVQKTALVRVVGGVAEPEVSAKDRKKLAPDLADYFAKFLGVDRAISNEELSRKAREILRRALKACKADLPGEDVPKAFKAAQATLGRRMKVNEDAIVEAVLFAAGDPQDDKIRKHLERETRRRVKDSKLHELEFKPDRTVLRQPSLRKLVTVEGVTITFLDIDNNPNVRVVDQPGGGKQIVIDTKQIKENSLVATPPGQPLK</sequence>
<gene>
    <name evidence="1" type="ORF">A9179_11895</name>
</gene>
<dbReference type="EMBL" id="LZEU01000001">
    <property type="protein sequence ID" value="MBC9250982.1"/>
    <property type="molecule type" value="Genomic_DNA"/>
</dbReference>
<comment type="caution">
    <text evidence="1">The sequence shown here is derived from an EMBL/GenBank/DDBJ whole genome shotgun (WGS) entry which is preliminary data.</text>
</comment>
<proteinExistence type="predicted"/>
<keyword evidence="2" id="KW-1185">Reference proteome</keyword>
<evidence type="ECO:0000313" key="1">
    <source>
        <dbReference type="EMBL" id="MBC9250982.1"/>
    </source>
</evidence>
<evidence type="ECO:0008006" key="3">
    <source>
        <dbReference type="Google" id="ProtNLM"/>
    </source>
</evidence>
<protein>
    <recommendedName>
        <fullName evidence="3">Nucleoid associated protein NdpA</fullName>
    </recommendedName>
</protein>